<name>N2BFS1_9HELI</name>
<evidence type="ECO:0000313" key="3">
    <source>
        <dbReference type="Proteomes" id="UP000012527"/>
    </source>
</evidence>
<comment type="caution">
    <text evidence="2">The sequence shown here is derived from an EMBL/GenBank/DDBJ whole genome shotgun (WGS) entry which is preliminary data.</text>
</comment>
<feature type="region of interest" description="Disordered" evidence="1">
    <location>
        <begin position="37"/>
        <end position="115"/>
    </location>
</feature>
<feature type="compositionally biased region" description="Low complexity" evidence="1">
    <location>
        <begin position="136"/>
        <end position="148"/>
    </location>
</feature>
<dbReference type="PATRIC" id="fig|1235804.3.peg.2342"/>
<accession>N2BFS1</accession>
<feature type="compositionally biased region" description="Polar residues" evidence="1">
    <location>
        <begin position="66"/>
        <end position="86"/>
    </location>
</feature>
<dbReference type="RefSeq" id="WP_004089055.1">
    <property type="nucleotide sequence ID" value="NZ_KB822520.1"/>
</dbReference>
<evidence type="ECO:0000256" key="1">
    <source>
        <dbReference type="SAM" id="MobiDB-lite"/>
    </source>
</evidence>
<dbReference type="HOGENOM" id="CLU_262209_0_0_7"/>
<dbReference type="EMBL" id="AQFW01000019">
    <property type="protein sequence ID" value="EMZ37265.1"/>
    <property type="molecule type" value="Genomic_DNA"/>
</dbReference>
<protein>
    <submittedName>
        <fullName evidence="2">Uncharacterized protein</fullName>
    </submittedName>
</protein>
<feature type="compositionally biased region" description="Low complexity" evidence="1">
    <location>
        <begin position="39"/>
        <end position="56"/>
    </location>
</feature>
<gene>
    <name evidence="2" type="ORF">C826_02127</name>
</gene>
<dbReference type="Proteomes" id="UP000012527">
    <property type="component" value="Unassembled WGS sequence"/>
</dbReference>
<feature type="region of interest" description="Disordered" evidence="1">
    <location>
        <begin position="127"/>
        <end position="151"/>
    </location>
</feature>
<sequence length="1291" mass="144958">MGYILTPTQAENDNKLINNTLESLKTTNLLKQSQDTTINPNLSTQNTQTTQSLQLPPKLPQGKIPQINTDSTKNTQNPQHSNTQKNIGPDSNVLSTQNTAKPLPQNDISTNSTHKPFNTQIALSSDKDFKPQSEMPQQTQIPQIQTPPKKSRLQREIESTKYATNFNQSAYTRNTTAFLGKPHEFSNHKLAMAAKLRLLENFDNNANIDDEVFQRYNIIDNAVAALETAKKIHGENSKAYKDILDQYMQYGILKDNGIKDYASLAEFYNKGGNVGIKTEFKGSENKESGLDSVNDKESKNTGKYGSIAEYNLTHMQMVNDAKRKDKSILDGTTDWALHGKYDTGSQVNSREQYEKGIHAGTSLDLLGNREMLDKQIAQNAEKNKDSLENYTKALAEFEKPNYFDETMKEFDKAWDKANMNTDTLRAMALFAKAYTWDSAADSLEGIYDWATTRFGDNKTETKLRDINLLDQKNNASMQVVGRGAEADELVRMFRITEGQLAVSEEAFKIYRHETKEALLDYIKADSKDKDKKWETYQKSLSKVKEAYDKSPAKAFANNELISKAMTMKNQHDYGRFVFNLLKEPEKNMELAQSYINDLEYILKTDDNFKDVDEVALTRSGQVVIRKGDQYQALEQGFLESILHGIHDSAAEITSSLGGAWWGLKKPSKNYLQTAAKAGVYSSAGAAVGAAAGAIADEEINSWTTGYKNKDGGLKRAAEAATLSIAGDIIIVGAGAGIKQGYKAIKNTNLDGLSNIGNKAISEAQKLANGNVNAVTNFLAKNALDNNEREAIKEAAQKEFLNGKSLADYKSDSSIPKLERLKNAWQYEKFINKESMAKGKDKLEALSKEFESFQTTSMESNRPIMSLMQDMFEGKATRHEREKFLRFVSQNEALQSALSGVLAKNPTLALNFGQFIDKRAAQVAKSIESEALTQRMFKDMDSSYAKGLKDRYGKVEYDIKRTLDNINFSSTGTKIADILMDLKESIPHVTNAGQTINAMLQKLQARGIKSFDDDMLEFIEPNLNIDDLLNIRKYYNDILRSKDFKNASFKHLQAINNEIDSVVENALQDIAQQSGINTGKLLKNYKDINKEYADYAKFKESDFYKDSVKTKKREKDLSEDSFNKAILKQAQREEGFNNKVFNRIANNTDTNLQAQAIKELIQRNIANGNGQFRAVKWQELIQDLEKIEHSITDEGLKNLVSNLKQAQRLYNGDNEFLQAIQRSVGSKPANVLISSANGLFGRTLLLFYNFVHKIMARFAGALSENLAHQSLEDQLSLYRKAKILCGSIARQF</sequence>
<feature type="compositionally biased region" description="Polar residues" evidence="1">
    <location>
        <begin position="92"/>
        <end position="115"/>
    </location>
</feature>
<dbReference type="GeneID" id="60657565"/>
<proteinExistence type="predicted"/>
<organism evidence="2 3">
    <name type="scientific">Helicobacter bilis WiWa</name>
    <dbReference type="NCBI Taxonomy" id="1235804"/>
    <lineage>
        <taxon>Bacteria</taxon>
        <taxon>Pseudomonadati</taxon>
        <taxon>Campylobacterota</taxon>
        <taxon>Epsilonproteobacteria</taxon>
        <taxon>Campylobacterales</taxon>
        <taxon>Helicobacteraceae</taxon>
        <taxon>Helicobacter</taxon>
    </lineage>
</organism>
<evidence type="ECO:0000313" key="2">
    <source>
        <dbReference type="EMBL" id="EMZ37265.1"/>
    </source>
</evidence>
<reference evidence="2 3" key="1">
    <citation type="submission" date="2013-02" db="EMBL/GenBank/DDBJ databases">
        <title>The Genome Sequence of Helicobacter bilis WiWa.</title>
        <authorList>
            <consortium name="The Broad Institute Genome Sequencing Platform"/>
            <person name="Ward D."/>
            <person name="Overstreet A.-M.C."/>
            <person name="Ramer-Tait A.E."/>
            <person name="Phillips G.J."/>
            <person name="Wannemuehler M.J."/>
            <person name="Walker B."/>
            <person name="Young S.K."/>
            <person name="Zeng Q."/>
            <person name="Gargeya S."/>
            <person name="Fitzgerald M."/>
            <person name="Haas B."/>
            <person name="Abouelleil A."/>
            <person name="Alvarado L."/>
            <person name="Arachchi H.M."/>
            <person name="Berlin A.M."/>
            <person name="Chapman S.B."/>
            <person name="Dewar J."/>
            <person name="Goldberg J."/>
            <person name="Griggs A."/>
            <person name="Gujja S."/>
            <person name="Hansen M."/>
            <person name="Howarth C."/>
            <person name="Imamovic A."/>
            <person name="Larimer J."/>
            <person name="McCowan C."/>
            <person name="Murphy C."/>
            <person name="Neiman D."/>
            <person name="Pearson M."/>
            <person name="Priest M."/>
            <person name="Roberts A."/>
            <person name="Saif S."/>
            <person name="Shea T."/>
            <person name="Sisk P."/>
            <person name="Sykes S."/>
            <person name="Wortman J."/>
            <person name="Nusbaum C."/>
            <person name="Birren B."/>
        </authorList>
    </citation>
    <scope>NUCLEOTIDE SEQUENCE [LARGE SCALE GENOMIC DNA]</scope>
    <source>
        <strain evidence="2 3">WiWa</strain>
    </source>
</reference>